<reference evidence="1 2" key="1">
    <citation type="submission" date="2022-03" db="EMBL/GenBank/DDBJ databases">
        <title>Metagenome-assembled genomes from swine fecal metagenomes.</title>
        <authorList>
            <person name="Holman D.B."/>
            <person name="Kommadath A."/>
        </authorList>
    </citation>
    <scope>NUCLEOTIDE SEQUENCE [LARGE SCALE GENOMIC DNA]</scope>
    <source>
        <strain evidence="1">SUG147</strain>
    </source>
</reference>
<gene>
    <name evidence="1" type="ORF">MR241_04880</name>
</gene>
<evidence type="ECO:0000313" key="2">
    <source>
        <dbReference type="Proteomes" id="UP001139365"/>
    </source>
</evidence>
<accession>A0AAE3K057</accession>
<dbReference type="Proteomes" id="UP001139365">
    <property type="component" value="Unassembled WGS sequence"/>
</dbReference>
<proteinExistence type="predicted"/>
<sequence>MRDIFLITDRRITWSECKNCILNEFRDAVGDEKLLVTGKSPKTVQVWFCPDEDQCKLFGVSGGGSDFPDEVKEKIPLTDPYCTNVEFHREKDVCRLISAILPLFPEMYVIDDGDGVCAAKEYIATRSGN</sequence>
<dbReference type="EMBL" id="JALEMU010000073">
    <property type="protein sequence ID" value="MCI5755610.1"/>
    <property type="molecule type" value="Genomic_DNA"/>
</dbReference>
<comment type="caution">
    <text evidence="1">The sequence shown here is derived from an EMBL/GenBank/DDBJ whole genome shotgun (WGS) entry which is preliminary data.</text>
</comment>
<organism evidence="1 2">
    <name type="scientific">Candidatus Colimorpha enterica</name>
    <dbReference type="NCBI Taxonomy" id="3083063"/>
    <lineage>
        <taxon>Bacteria</taxon>
        <taxon>Pseudomonadati</taxon>
        <taxon>Bacteroidota</taxon>
        <taxon>Bacteroidia</taxon>
        <taxon>Bacteroidales</taxon>
        <taxon>Candidatus Colimorpha</taxon>
    </lineage>
</organism>
<dbReference type="AlphaFoldDB" id="A0AAE3K057"/>
<evidence type="ECO:0000313" key="1">
    <source>
        <dbReference type="EMBL" id="MCI5755610.1"/>
    </source>
</evidence>
<name>A0AAE3K057_9BACT</name>
<protein>
    <submittedName>
        <fullName evidence="1">Uncharacterized protein</fullName>
    </submittedName>
</protein>